<dbReference type="Proteomes" id="UP000004335">
    <property type="component" value="Unassembled WGS sequence"/>
</dbReference>
<comment type="caution">
    <text evidence="2">The sequence shown here is derived from an EMBL/GenBank/DDBJ whole genome shotgun (WGS) entry which is preliminary data.</text>
</comment>
<dbReference type="InterPro" id="IPR025870">
    <property type="entry name" value="Glyoxalase-like_dom"/>
</dbReference>
<evidence type="ECO:0000313" key="3">
    <source>
        <dbReference type="Proteomes" id="UP000004335"/>
    </source>
</evidence>
<organism evidence="2 3">
    <name type="scientific">Limosilactobacillus reuteri MM4-1A</name>
    <dbReference type="NCBI Taxonomy" id="548485"/>
    <lineage>
        <taxon>Bacteria</taxon>
        <taxon>Bacillati</taxon>
        <taxon>Bacillota</taxon>
        <taxon>Bacilli</taxon>
        <taxon>Lactobacillales</taxon>
        <taxon>Lactobacillaceae</taxon>
        <taxon>Limosilactobacillus</taxon>
    </lineage>
</organism>
<evidence type="ECO:0000259" key="1">
    <source>
        <dbReference type="PROSITE" id="PS51819"/>
    </source>
</evidence>
<dbReference type="EMBL" id="ACGX02000007">
    <property type="protein sequence ID" value="EGC14838.1"/>
    <property type="molecule type" value="Genomic_DNA"/>
</dbReference>
<evidence type="ECO:0000313" key="2">
    <source>
        <dbReference type="EMBL" id="EGC14838.1"/>
    </source>
</evidence>
<dbReference type="PANTHER" id="PTHR40265">
    <property type="entry name" value="BLL2707 PROTEIN"/>
    <property type="match status" value="1"/>
</dbReference>
<dbReference type="PROSITE" id="PS51819">
    <property type="entry name" value="VOC"/>
    <property type="match status" value="1"/>
</dbReference>
<feature type="domain" description="VOC" evidence="1">
    <location>
        <begin position="9"/>
        <end position="155"/>
    </location>
</feature>
<name>A0A828RG79_LIMRT</name>
<dbReference type="Pfam" id="PF13468">
    <property type="entry name" value="Glyoxalase_3"/>
    <property type="match status" value="1"/>
</dbReference>
<reference evidence="2 3" key="1">
    <citation type="submission" date="2011-01" db="EMBL/GenBank/DDBJ databases">
        <authorList>
            <person name="Muzny D."/>
            <person name="Qin X."/>
            <person name="Buhay C."/>
            <person name="Dugan-Rocha S."/>
            <person name="Ding Y."/>
            <person name="Chen G."/>
            <person name="Hawes A."/>
            <person name="Holder M."/>
            <person name="Jhangiani S."/>
            <person name="Johnson A."/>
            <person name="Khan Z."/>
            <person name="Li Z."/>
            <person name="Liu W."/>
            <person name="Liu X."/>
            <person name="Perez L."/>
            <person name="Shen H."/>
            <person name="Wang Q."/>
            <person name="Watt J."/>
            <person name="Xi L."/>
            <person name="Xin Y."/>
            <person name="Zhou J."/>
            <person name="Deng J."/>
            <person name="Jiang H."/>
            <person name="Liu Y."/>
            <person name="Qu J."/>
            <person name="Song X.-Z."/>
            <person name="Zhang L."/>
            <person name="Villasana D."/>
            <person name="Johnson A."/>
            <person name="Liu J."/>
            <person name="Liyanage D."/>
            <person name="Lorensuhewa L."/>
            <person name="Robinson T."/>
            <person name="Song A."/>
            <person name="Song B.-B."/>
            <person name="Dinh H."/>
            <person name="Thornton R."/>
            <person name="Coyle M."/>
            <person name="Francisco L."/>
            <person name="Jackson L."/>
            <person name="Javaid M."/>
            <person name="Korchina V."/>
            <person name="Kovar C."/>
            <person name="Mata R."/>
            <person name="Mathew T."/>
            <person name="Ngo R."/>
            <person name="Nguyen L."/>
            <person name="Nguyen N."/>
            <person name="Okwuonu G."/>
            <person name="Ongeri F."/>
            <person name="Pham C."/>
            <person name="Simmons D."/>
            <person name="Wilczek-Boney K."/>
            <person name="Hale W."/>
            <person name="Jakkamsetti A."/>
            <person name="Pham P."/>
            <person name="Ruth R."/>
            <person name="San Lucas F."/>
            <person name="Warren J."/>
            <person name="Zhang J."/>
            <person name="Zhao Z."/>
            <person name="Zhou C."/>
            <person name="Zhu D."/>
            <person name="Lee S."/>
            <person name="Bess C."/>
            <person name="Blankenburg K."/>
            <person name="Forbes L."/>
            <person name="Fu Q."/>
            <person name="Gubbala S."/>
            <person name="Hirani K."/>
            <person name="Jayaseelan J.C."/>
            <person name="Lara F."/>
            <person name="Munidasa M."/>
            <person name="Palculict T."/>
            <person name="Patil S."/>
            <person name="Pu L.-L."/>
            <person name="Saada N."/>
            <person name="Tang L."/>
            <person name="Weissenberger G."/>
            <person name="Zhu Y."/>
            <person name="Hemphill L."/>
            <person name="Shang Y."/>
            <person name="Youmans B."/>
            <person name="Ayvaz T."/>
            <person name="Ross M."/>
            <person name="Santibanez J."/>
            <person name="Aqrawi P."/>
            <person name="Gross S."/>
            <person name="Joshi V."/>
            <person name="Fowler G."/>
            <person name="Nazareth L."/>
            <person name="Reid J."/>
            <person name="Worley K."/>
            <person name="Petrosino J."/>
            <person name="Highlander S."/>
            <person name="Gibbs R."/>
        </authorList>
    </citation>
    <scope>NUCLEOTIDE SEQUENCE [LARGE SCALE GENOMIC DNA]</scope>
    <source>
        <strain evidence="2 3">MM4-1A</strain>
    </source>
</reference>
<sequence length="261" mass="29726">MIKMTETLNWDHTMVDVTNLQDAIDYFNSKGLAFTPGGHHEYWGTKNALDYFGLNYIELLTIANKEKAKAFPYENNSAIHDAVEDYFAGIQRITTIAIQTDNIEETHQRLEGLGLNVGDITDGKRVDPAGKLIQWKIFYVNDELVNHLPAPFFIQWGNNDDQRREDLKKQGLIKFHPAGDLFVKQAIFNVSDPEEAAKQWSALLQAEVVSEGDTYTINIGDKQLVFKAGVENRLFKLIFHGAKQPEKLQLGQIRFDLLDKK</sequence>
<proteinExistence type="predicted"/>
<dbReference type="Gene3D" id="3.10.180.10">
    <property type="entry name" value="2,3-Dihydroxybiphenyl 1,2-Dioxygenase, domain 1"/>
    <property type="match status" value="1"/>
</dbReference>
<gene>
    <name evidence="2" type="ORF">HMPREF0536_11975</name>
</gene>
<dbReference type="AlphaFoldDB" id="A0A828RG79"/>
<protein>
    <recommendedName>
        <fullName evidence="1">VOC domain-containing protein</fullName>
    </recommendedName>
</protein>
<dbReference type="PANTHER" id="PTHR40265:SF1">
    <property type="entry name" value="GLYOXALASE-LIKE DOMAIN-CONTAINING PROTEIN"/>
    <property type="match status" value="1"/>
</dbReference>
<dbReference type="InterPro" id="IPR029068">
    <property type="entry name" value="Glyas_Bleomycin-R_OHBP_Dase"/>
</dbReference>
<dbReference type="InterPro" id="IPR037523">
    <property type="entry name" value="VOC_core"/>
</dbReference>
<accession>A0A828RG79</accession>
<dbReference type="SUPFAM" id="SSF54593">
    <property type="entry name" value="Glyoxalase/Bleomycin resistance protein/Dihydroxybiphenyl dioxygenase"/>
    <property type="match status" value="1"/>
</dbReference>